<dbReference type="RefSeq" id="WP_058313811.1">
    <property type="nucleotide sequence ID" value="NZ_CYTO01000003.1"/>
</dbReference>
<dbReference type="OrthoDB" id="9814782at2"/>
<dbReference type="Gene3D" id="3.30.70.1520">
    <property type="entry name" value="Heterotetrameric sarcosine oxidase"/>
    <property type="match status" value="1"/>
</dbReference>
<organism evidence="1 2">
    <name type="scientific">Cognatishimia activa</name>
    <dbReference type="NCBI Taxonomy" id="1715691"/>
    <lineage>
        <taxon>Bacteria</taxon>
        <taxon>Pseudomonadati</taxon>
        <taxon>Pseudomonadota</taxon>
        <taxon>Alphaproteobacteria</taxon>
        <taxon>Rhodobacterales</taxon>
        <taxon>Paracoccaceae</taxon>
        <taxon>Cognatishimia</taxon>
    </lineage>
</organism>
<dbReference type="InterPro" id="IPR007375">
    <property type="entry name" value="SoxG"/>
</dbReference>
<evidence type="ECO:0000313" key="1">
    <source>
        <dbReference type="EMBL" id="CUK24790.1"/>
    </source>
</evidence>
<accession>A0A0P1J3S8</accession>
<dbReference type="Gene3D" id="3.30.1360.120">
    <property type="entry name" value="Probable tRNA modification gtpase trme, domain 1"/>
    <property type="match status" value="1"/>
</dbReference>
<evidence type="ECO:0000313" key="2">
    <source>
        <dbReference type="Proteomes" id="UP000051184"/>
    </source>
</evidence>
<keyword evidence="2" id="KW-1185">Reference proteome</keyword>
<reference evidence="2" key="1">
    <citation type="submission" date="2015-09" db="EMBL/GenBank/DDBJ databases">
        <authorList>
            <person name="Rodrigo-Torres Lidia"/>
            <person name="Arahal R.David."/>
        </authorList>
    </citation>
    <scope>NUCLEOTIDE SEQUENCE [LARGE SCALE GENOMIC DNA]</scope>
    <source>
        <strain evidence="2">CECT 5114</strain>
    </source>
</reference>
<gene>
    <name evidence="1" type="ORF">TA5114_00576</name>
</gene>
<dbReference type="EMBL" id="CYUE01000003">
    <property type="protein sequence ID" value="CUK24790.1"/>
    <property type="molecule type" value="Genomic_DNA"/>
</dbReference>
<dbReference type="Pfam" id="PF04268">
    <property type="entry name" value="SoxG"/>
    <property type="match status" value="1"/>
</dbReference>
<dbReference type="InterPro" id="IPR027266">
    <property type="entry name" value="TrmE/GcvT-like"/>
</dbReference>
<sequence length="186" mass="19883">MSLQISSLSPETLIHTGDVQITVTGETGRISLRARGKLAPLDKALGVKLPTKIGTRANKGDVEALCLGPDEWLILCPNDDVSALKAACDAIYEKLPHSFTDISAREITLSITGPQAAELLTIGCPRDIASIGVGEARRTVFDNASVVLWCDGPDQFRLDLWNSFAPYSAELLITGAKEFSAETALT</sequence>
<dbReference type="Proteomes" id="UP000051184">
    <property type="component" value="Unassembled WGS sequence"/>
</dbReference>
<proteinExistence type="predicted"/>
<dbReference type="SUPFAM" id="SSF103025">
    <property type="entry name" value="Folate-binding domain"/>
    <property type="match status" value="1"/>
</dbReference>
<dbReference type="STRING" id="1715691.TA5113_00215"/>
<protein>
    <submittedName>
        <fullName evidence="1">Sarcosine oxidase, gamma subunit family</fullName>
    </submittedName>
</protein>
<dbReference type="AlphaFoldDB" id="A0A0P1J3S8"/>
<name>A0A0P1J3S8_9RHOB</name>